<dbReference type="Proteomes" id="UP000544222">
    <property type="component" value="Unassembled WGS sequence"/>
</dbReference>
<dbReference type="InterPro" id="IPR017853">
    <property type="entry name" value="GH"/>
</dbReference>
<protein>
    <recommendedName>
        <fullName evidence="1">Glycoside hydrolase family 29 N-terminal domain-containing protein</fullName>
    </recommendedName>
</protein>
<dbReference type="RefSeq" id="WP_183412134.1">
    <property type="nucleotide sequence ID" value="NZ_JACHYB010000001.1"/>
</dbReference>
<proteinExistence type="predicted"/>
<dbReference type="AlphaFoldDB" id="A0A7W5DPJ4"/>
<organism evidence="2 3">
    <name type="scientific">Microbacter margulisiae</name>
    <dbReference type="NCBI Taxonomy" id="1350067"/>
    <lineage>
        <taxon>Bacteria</taxon>
        <taxon>Pseudomonadati</taxon>
        <taxon>Bacteroidota</taxon>
        <taxon>Bacteroidia</taxon>
        <taxon>Bacteroidales</taxon>
        <taxon>Porphyromonadaceae</taxon>
        <taxon>Microbacter</taxon>
    </lineage>
</organism>
<dbReference type="GO" id="GO:0004560">
    <property type="term" value="F:alpha-L-fucosidase activity"/>
    <property type="evidence" value="ECO:0007669"/>
    <property type="project" value="InterPro"/>
</dbReference>
<evidence type="ECO:0000313" key="3">
    <source>
        <dbReference type="Proteomes" id="UP000544222"/>
    </source>
</evidence>
<name>A0A7W5DPJ4_9PORP</name>
<dbReference type="Pfam" id="PF01120">
    <property type="entry name" value="Alpha_L_fucos"/>
    <property type="match status" value="1"/>
</dbReference>
<evidence type="ECO:0000313" key="2">
    <source>
        <dbReference type="EMBL" id="MBB3186204.1"/>
    </source>
</evidence>
<gene>
    <name evidence="2" type="ORF">FHX64_000367</name>
</gene>
<dbReference type="InterPro" id="IPR057739">
    <property type="entry name" value="Glyco_hydro_29_N"/>
</dbReference>
<comment type="caution">
    <text evidence="2">The sequence shown here is derived from an EMBL/GenBank/DDBJ whole genome shotgun (WGS) entry which is preliminary data.</text>
</comment>
<dbReference type="SUPFAM" id="SSF51445">
    <property type="entry name" value="(Trans)glycosidases"/>
    <property type="match status" value="1"/>
</dbReference>
<evidence type="ECO:0000259" key="1">
    <source>
        <dbReference type="Pfam" id="PF01120"/>
    </source>
</evidence>
<sequence>MTTTFQINSFKIIAIILIFTCFSCRNNTIETTHVVTHPSTDWMVGKWGIMIHWIAPGPAPAEGPWISDLNTAVNNFEINKFLAQFDSCGADYLMFTIGQNSSMYCSPNHIMDSLAGSGHCSNRDLALELAVGVHNLGKKFIAYLPAEVNAPTDLHIPFAWNPGGNQEEFENRYTSFIKDYSEKFGNNLDGWWFDGVYEWSQFPIASHHWPLWINAARAGNPNAVVSFNNGSFYSGYTTPVTTYQDYLSGECWNLENGEICVGTNEWLYLPTSRFIPGTQCQFHVQVPIDCNKSWSNQTPGPMPPPSYTDDELFSAVLNVLKVGGTFTINVGIYQEGYISNQTLEQLKRLNIFLKSNLPISN</sequence>
<dbReference type="EMBL" id="JACHYB010000001">
    <property type="protein sequence ID" value="MBB3186204.1"/>
    <property type="molecule type" value="Genomic_DNA"/>
</dbReference>
<dbReference type="Gene3D" id="3.20.20.80">
    <property type="entry name" value="Glycosidases"/>
    <property type="match status" value="1"/>
</dbReference>
<dbReference type="GO" id="GO:0005975">
    <property type="term" value="P:carbohydrate metabolic process"/>
    <property type="evidence" value="ECO:0007669"/>
    <property type="project" value="InterPro"/>
</dbReference>
<feature type="domain" description="Glycoside hydrolase family 29 N-terminal" evidence="1">
    <location>
        <begin position="74"/>
        <end position="356"/>
    </location>
</feature>
<reference evidence="2 3" key="1">
    <citation type="submission" date="2020-08" db="EMBL/GenBank/DDBJ databases">
        <title>Genomic Encyclopedia of Type Strains, Phase IV (KMG-IV): sequencing the most valuable type-strain genomes for metagenomic binning, comparative biology and taxonomic classification.</title>
        <authorList>
            <person name="Goeker M."/>
        </authorList>
    </citation>
    <scope>NUCLEOTIDE SEQUENCE [LARGE SCALE GENOMIC DNA]</scope>
    <source>
        <strain evidence="2 3">DSM 27471</strain>
    </source>
</reference>
<keyword evidence="3" id="KW-1185">Reference proteome</keyword>
<accession>A0A7W5DPJ4</accession>